<keyword evidence="4" id="KW-1185">Reference proteome</keyword>
<feature type="region of interest" description="Disordered" evidence="1">
    <location>
        <begin position="52"/>
        <end position="72"/>
    </location>
</feature>
<evidence type="ECO:0008006" key="5">
    <source>
        <dbReference type="Google" id="ProtNLM"/>
    </source>
</evidence>
<organism evidence="3 4">
    <name type="scientific">Catenulispora subtropica</name>
    <dbReference type="NCBI Taxonomy" id="450798"/>
    <lineage>
        <taxon>Bacteria</taxon>
        <taxon>Bacillati</taxon>
        <taxon>Actinomycetota</taxon>
        <taxon>Actinomycetes</taxon>
        <taxon>Catenulisporales</taxon>
        <taxon>Catenulisporaceae</taxon>
        <taxon>Catenulispora</taxon>
    </lineage>
</organism>
<dbReference type="Pfam" id="PF04122">
    <property type="entry name" value="CW_binding_2"/>
    <property type="match status" value="3"/>
</dbReference>
<feature type="signal peptide" evidence="2">
    <location>
        <begin position="1"/>
        <end position="20"/>
    </location>
</feature>
<dbReference type="InterPro" id="IPR011042">
    <property type="entry name" value="6-blade_b-propeller_TolB-like"/>
</dbReference>
<evidence type="ECO:0000256" key="1">
    <source>
        <dbReference type="SAM" id="MobiDB-lite"/>
    </source>
</evidence>
<comment type="caution">
    <text evidence="3">The sequence shown here is derived from an EMBL/GenBank/DDBJ whole genome shotgun (WGS) entry which is preliminary data.</text>
</comment>
<dbReference type="EMBL" id="BAAAQM010000001">
    <property type="protein sequence ID" value="GAA1950833.1"/>
    <property type="molecule type" value="Genomic_DNA"/>
</dbReference>
<gene>
    <name evidence="3" type="ORF">GCM10009838_02420</name>
</gene>
<evidence type="ECO:0000256" key="2">
    <source>
        <dbReference type="SAM" id="SignalP"/>
    </source>
</evidence>
<sequence length="668" mass="67492">MALAAVSSGSLIGISGSAHAADSSAAPVNGPIAYTVRDALSASSWHTVDPNGAHDAVVPVGDPSPGSQPAHPHTVVLNAVYSPDGSRALFLNDNGCEYLADADGTGALGLTPGPTRPYSADCHELSSWIQAPVLPTPINAGDWAWSADSENVYFVDASGAVGTVSADGTKVTRTGATVPAGYRLLSVSPSGALAFKDNQTPSHIAILDPGAAAPRVLTSGEDAKFSAGTGRLMVRDQTIPPGGAFGISTLFTVDPASGARTQVSDPATEEVASFAWSPDGTQVAYAATPAPSGSTNATIYTRPIGGGARTTVVQNAGYPTVTSWHNGPLTPPRAADRIGGADRIETAVDASRWSYGKTGTGGRQASVAVISRSDQFADALGGSALAAQKGGPLLLTATDGLDSRVGDELVRVLKPGSKVYVLGGTSALSPAVEAQIKRLGFVTERLAGNDRFETSVAVAHAVSPNPHTVMVATGVKFPDALAAGAAAAQDPNGGVVVLSNEGTLPAPVKGYLSGVNPGATDVYGVGGQGVAALRTGFPQWAGKVTPLSGADRFATAAAIASSKLFTSHGPVGRIGLATGMSWPDALSGGALIATQHGPLLLTDPGSQYLPKPELDLVRALAPHLSGVVVFGGYQAVGTVASNTAESALGHNHYYSYLNRQEPELAGPR</sequence>
<evidence type="ECO:0000313" key="3">
    <source>
        <dbReference type="EMBL" id="GAA1950833.1"/>
    </source>
</evidence>
<dbReference type="Gene3D" id="2.120.10.30">
    <property type="entry name" value="TolB, C-terminal domain"/>
    <property type="match status" value="2"/>
</dbReference>
<keyword evidence="2" id="KW-0732">Signal</keyword>
<proteinExistence type="predicted"/>
<dbReference type="InterPro" id="IPR007253">
    <property type="entry name" value="Cell_wall-bd_2"/>
</dbReference>
<accession>A0ABN2QFP0</accession>
<dbReference type="PANTHER" id="PTHR30032:SF8">
    <property type="entry name" value="GERMINATION-SPECIFIC N-ACETYLMURAMOYL-L-ALANINE AMIDASE"/>
    <property type="match status" value="1"/>
</dbReference>
<dbReference type="InterPro" id="IPR011659">
    <property type="entry name" value="WD40"/>
</dbReference>
<reference evidence="3 4" key="1">
    <citation type="journal article" date="2019" name="Int. J. Syst. Evol. Microbiol.">
        <title>The Global Catalogue of Microorganisms (GCM) 10K type strain sequencing project: providing services to taxonomists for standard genome sequencing and annotation.</title>
        <authorList>
            <consortium name="The Broad Institute Genomics Platform"/>
            <consortium name="The Broad Institute Genome Sequencing Center for Infectious Disease"/>
            <person name="Wu L."/>
            <person name="Ma J."/>
        </authorList>
    </citation>
    <scope>NUCLEOTIDE SEQUENCE [LARGE SCALE GENOMIC DNA]</scope>
    <source>
        <strain evidence="3 4">JCM 16013</strain>
    </source>
</reference>
<name>A0ABN2QFP0_9ACTN</name>
<evidence type="ECO:0000313" key="4">
    <source>
        <dbReference type="Proteomes" id="UP001499854"/>
    </source>
</evidence>
<protein>
    <recommendedName>
        <fullName evidence="5">Cell wall binding repeat 2-containing protein</fullName>
    </recommendedName>
</protein>
<dbReference type="SUPFAM" id="SSF69304">
    <property type="entry name" value="Tricorn protease N-terminal domain"/>
    <property type="match status" value="1"/>
</dbReference>
<dbReference type="Gene3D" id="3.40.50.12090">
    <property type="match status" value="1"/>
</dbReference>
<feature type="chain" id="PRO_5045037805" description="Cell wall binding repeat 2-containing protein" evidence="2">
    <location>
        <begin position="21"/>
        <end position="668"/>
    </location>
</feature>
<dbReference type="PANTHER" id="PTHR30032">
    <property type="entry name" value="N-ACETYLMURAMOYL-L-ALANINE AMIDASE-RELATED"/>
    <property type="match status" value="1"/>
</dbReference>
<dbReference type="Proteomes" id="UP001499854">
    <property type="component" value="Unassembled WGS sequence"/>
</dbReference>
<dbReference type="InterPro" id="IPR051922">
    <property type="entry name" value="Bact_Sporulation_Assoc"/>
</dbReference>
<dbReference type="Pfam" id="PF07676">
    <property type="entry name" value="PD40"/>
    <property type="match status" value="1"/>
</dbReference>